<dbReference type="NCBIfam" id="TIGR02170">
    <property type="entry name" value="thyX"/>
    <property type="match status" value="1"/>
</dbReference>
<dbReference type="RefSeq" id="YP_009189691.1">
    <property type="nucleotide sequence ID" value="NC_028677.1"/>
</dbReference>
<dbReference type="CDD" id="cd20175">
    <property type="entry name" value="ThyX"/>
    <property type="match status" value="1"/>
</dbReference>
<dbReference type="GO" id="GO:0050660">
    <property type="term" value="F:flavin adenine dinucleotide binding"/>
    <property type="evidence" value="ECO:0007669"/>
    <property type="project" value="InterPro"/>
</dbReference>
<dbReference type="PANTHER" id="PTHR34934:SF1">
    <property type="entry name" value="FLAVIN-DEPENDENT THYMIDYLATE SYNTHASE"/>
    <property type="match status" value="1"/>
</dbReference>
<dbReference type="PROSITE" id="PS51331">
    <property type="entry name" value="THYX"/>
    <property type="match status" value="1"/>
</dbReference>
<dbReference type="Gene3D" id="3.30.70.3180">
    <property type="match status" value="2"/>
</dbReference>
<evidence type="ECO:0000256" key="1">
    <source>
        <dbReference type="SAM" id="MobiDB-lite"/>
    </source>
</evidence>
<dbReference type="GO" id="GO:0004799">
    <property type="term" value="F:thymidylate synthase activity"/>
    <property type="evidence" value="ECO:0007669"/>
    <property type="project" value="TreeGrafter"/>
</dbReference>
<dbReference type="Proteomes" id="UP000203368">
    <property type="component" value="Segment"/>
</dbReference>
<dbReference type="EMBL" id="KT372002">
    <property type="protein sequence ID" value="ALA06485.1"/>
    <property type="molecule type" value="Genomic_DNA"/>
</dbReference>
<dbReference type="OrthoDB" id="6961at10239"/>
<dbReference type="InterPro" id="IPR036098">
    <property type="entry name" value="Thymidylate_synthase_ThyX_sf"/>
</dbReference>
<evidence type="ECO:0000313" key="3">
    <source>
        <dbReference type="Proteomes" id="UP000203368"/>
    </source>
</evidence>
<feature type="region of interest" description="Disordered" evidence="1">
    <location>
        <begin position="1"/>
        <end position="22"/>
    </location>
</feature>
<reference evidence="2 3" key="1">
    <citation type="submission" date="2015-08" db="EMBL/GenBank/DDBJ databases">
        <authorList>
            <person name="Adesuyi A.O."/>
            <person name="Belay S."/>
            <person name="Corso A.D."/>
            <person name="Debo C.J."/>
            <person name="Downie J."/>
            <person name="Durmaz C."/>
            <person name="Espinoza J.R."/>
            <person name="Gilliam M.L."/>
            <person name="Gooden M.C."/>
            <person name="Hervey R.L."/>
            <person name="Ilanchezhian M."/>
            <person name="Kamara A."/>
            <person name="Lanao D.A."/>
            <person name="Malapati S.H."/>
            <person name="Moondra S."/>
            <person name="Mattei A.M."/>
            <person name="May C.J."/>
            <person name="Modlin S.E."/>
            <person name="Sadik I."/>
            <person name="Saulenas K.M."/>
            <person name="Allen E.A."/>
            <person name="Whitaker A.L."/>
            <person name="Awate O.A."/>
            <person name="Gray V.C."/>
            <person name="Buchser W.J."/>
            <person name="Saha M.S."/>
            <person name="Delesalle V.A."/>
            <person name="Bradley K.W."/>
            <person name="Asai D.J."/>
            <person name="Bowman C.A."/>
            <person name="Russell D.A."/>
            <person name="Pope W.H."/>
            <person name="Jacobs-Sera D."/>
            <person name="Hendrix R.W."/>
            <person name="Hatfull G.F."/>
        </authorList>
    </citation>
    <scope>NUCLEOTIDE SEQUENCE [LARGE SCALE GENOMIC DNA]</scope>
</reference>
<dbReference type="GO" id="GO:0006231">
    <property type="term" value="P:dTMP biosynthetic process"/>
    <property type="evidence" value="ECO:0007669"/>
    <property type="project" value="InterPro"/>
</dbReference>
<organism evidence="2 3">
    <name type="scientific">Rhodococcus phage CosmicSans</name>
    <dbReference type="NCBI Taxonomy" id="1701851"/>
    <lineage>
        <taxon>Viruses</taxon>
        <taxon>Duplodnaviria</taxon>
        <taxon>Heunggongvirae</taxon>
        <taxon>Uroviricota</taxon>
        <taxon>Caudoviricetes</taxon>
        <taxon>Rerduovirus</taxon>
        <taxon>Rerduovirus RER2</taxon>
    </lineage>
</organism>
<protein>
    <submittedName>
        <fullName evidence="2">ThyX-like thymidylate synthase</fullName>
    </submittedName>
</protein>
<proteinExistence type="predicted"/>
<evidence type="ECO:0000313" key="2">
    <source>
        <dbReference type="EMBL" id="ALA06485.1"/>
    </source>
</evidence>
<sequence length="277" mass="31111">MTIDDRGRGFDAPSPSELPTERETLTTATLIAHTEINRHALREIGYTTHREDGYEDPGFGDFGDLETDADELAEFAGRLCYLSFKRPNPATAANGDYLAHIHEVGHESVEEHATASFYIEASRSVLTELERHRHLSFSVVSQRYVDIGKLGVHIPPAIAAVLKNPETTLEDYRFLRNGIGDHLDEGHDVYDRIVAILEGQGYGRKEAREAARCVVPNCVSSPMIVTGNMRTWKHIIRLRHHEAADAEIRELASELLWQLREIAPNTFADIPDEPLSY</sequence>
<dbReference type="GO" id="GO:0070402">
    <property type="term" value="F:NADPH binding"/>
    <property type="evidence" value="ECO:0007669"/>
    <property type="project" value="TreeGrafter"/>
</dbReference>
<dbReference type="SUPFAM" id="SSF69796">
    <property type="entry name" value="Thymidylate synthase-complementing protein Thy1"/>
    <property type="match status" value="1"/>
</dbReference>
<dbReference type="GeneID" id="26517993"/>
<dbReference type="InterPro" id="IPR003669">
    <property type="entry name" value="Thymidylate_synthase_ThyX"/>
</dbReference>
<gene>
    <name evidence="2" type="ORF">SEA_COSMICSANS_38</name>
</gene>
<dbReference type="PANTHER" id="PTHR34934">
    <property type="entry name" value="FLAVIN-DEPENDENT THYMIDYLATE SYNTHASE"/>
    <property type="match status" value="1"/>
</dbReference>
<name>A0A0K2CLM0_9CAUD</name>
<dbReference type="Gene3D" id="6.10.140.450">
    <property type="match status" value="1"/>
</dbReference>
<dbReference type="GO" id="GO:0050797">
    <property type="term" value="F:thymidylate synthase (FAD) activity"/>
    <property type="evidence" value="ECO:0007669"/>
    <property type="project" value="InterPro"/>
</dbReference>
<dbReference type="KEGG" id="vg:26517993"/>
<accession>A0A0K2CLM0</accession>
<dbReference type="Pfam" id="PF02511">
    <property type="entry name" value="Thy1"/>
    <property type="match status" value="1"/>
</dbReference>